<protein>
    <submittedName>
        <fullName evidence="1">Uncharacterized protein</fullName>
    </submittedName>
</protein>
<reference evidence="1 2" key="1">
    <citation type="submission" date="2022-03" db="EMBL/GenBank/DDBJ databases">
        <title>Genome data of Colletotrichum spp.</title>
        <authorList>
            <person name="Utami Y.D."/>
            <person name="Hiruma K."/>
        </authorList>
    </citation>
    <scope>NUCLEOTIDE SEQUENCE [LARGE SCALE GENOMIC DNA]</scope>
    <source>
        <strain evidence="1 2">MAFF 239500</strain>
    </source>
</reference>
<dbReference type="AlphaFoldDB" id="A0AA37PBD0"/>
<keyword evidence="2" id="KW-1185">Reference proteome</keyword>
<dbReference type="EMBL" id="BQXU01000027">
    <property type="protein sequence ID" value="GKT49092.1"/>
    <property type="molecule type" value="Genomic_DNA"/>
</dbReference>
<comment type="caution">
    <text evidence="1">The sequence shown here is derived from an EMBL/GenBank/DDBJ whole genome shotgun (WGS) entry which is preliminary data.</text>
</comment>
<proteinExistence type="predicted"/>
<sequence length="181" mass="19886">MVSSRHIHWAEGGVSNFDAYLPTALVVHISLTKTLLEKHGETIVAYAGSTRHITDLLELTAQGSGRFPTLKLDEVLALPEMRDGEGVMSDYTVAGWRPADALLKRFGGVCWVIEMDHLGVPFCRAYADGLQRGKARCSDFLLGLDEVIGCGKRHTTAGEALATLDQHRVDPADYKCYVDIR</sequence>
<name>A0AA37PBD0_9PEZI</name>
<dbReference type="Proteomes" id="UP001055115">
    <property type="component" value="Unassembled WGS sequence"/>
</dbReference>
<accession>A0AA37PBD0</accession>
<evidence type="ECO:0000313" key="2">
    <source>
        <dbReference type="Proteomes" id="UP001055115"/>
    </source>
</evidence>
<organism evidence="1 2">
    <name type="scientific">Colletotrichum spaethianum</name>
    <dbReference type="NCBI Taxonomy" id="700344"/>
    <lineage>
        <taxon>Eukaryota</taxon>
        <taxon>Fungi</taxon>
        <taxon>Dikarya</taxon>
        <taxon>Ascomycota</taxon>
        <taxon>Pezizomycotina</taxon>
        <taxon>Sordariomycetes</taxon>
        <taxon>Hypocreomycetidae</taxon>
        <taxon>Glomerellales</taxon>
        <taxon>Glomerellaceae</taxon>
        <taxon>Colletotrichum</taxon>
        <taxon>Colletotrichum spaethianum species complex</taxon>
    </lineage>
</organism>
<evidence type="ECO:0000313" key="1">
    <source>
        <dbReference type="EMBL" id="GKT49092.1"/>
    </source>
</evidence>
<dbReference type="GeneID" id="73330075"/>
<dbReference type="RefSeq" id="XP_049131442.1">
    <property type="nucleotide sequence ID" value="XM_049275485.1"/>
</dbReference>
<gene>
    <name evidence="1" type="ORF">ColSpa_09273</name>
</gene>